<accession>A0A0A0EBB1</accession>
<dbReference type="Gene3D" id="2.40.50.320">
    <property type="entry name" value="Copper binding periplasmic protein CusF"/>
    <property type="match status" value="1"/>
</dbReference>
<dbReference type="Pfam" id="PF11604">
    <property type="entry name" value="CusF_Ec"/>
    <property type="match status" value="1"/>
</dbReference>
<dbReference type="eggNOG" id="COG5569">
    <property type="taxonomic scope" value="Bacteria"/>
</dbReference>
<reference evidence="2 3" key="1">
    <citation type="journal article" date="2015" name="Antonie Van Leeuwenhoek">
        <title>Pseudooceanicola atlanticus gen. nov. sp. nov., isolated from surface seawater of the Atlantic Ocean and reclassification of Oceanicola batsensis, Oceanicola marinus, Oceanicola nitratireducens, Oceanicola nanhaiensis, Oceanicola antarcticus and Oceanicola flagellatus, as Pseudooceanicola batsensis comb. nov., Pseudooceanicola marinus comb. nov., Pseudooceanicola nitratireducens comb. nov., Pseudooceanicola nanhaiensis comb. nov., Pseudooceanicola antarcticus comb. nov., and Pseudooceanicola flagellatus comb. nov.</title>
        <authorList>
            <person name="Lai Q."/>
            <person name="Li G."/>
            <person name="Liu X."/>
            <person name="Du Y."/>
            <person name="Sun F."/>
            <person name="Shao Z."/>
        </authorList>
    </citation>
    <scope>NUCLEOTIDE SEQUENCE [LARGE SCALE GENOMIC DNA]</scope>
    <source>
        <strain evidence="2 3">22II-s11g</strain>
    </source>
</reference>
<keyword evidence="3" id="KW-1185">Reference proteome</keyword>
<name>A0A0A0EBB1_9RHOB</name>
<proteinExistence type="predicted"/>
<evidence type="ECO:0000313" key="2">
    <source>
        <dbReference type="EMBL" id="KGM47343.1"/>
    </source>
</evidence>
<sequence>MKTMITLAVTLFTATAAIASGDHAGSHDAAHGTMEMSMGKITKIDTQWNRLTIDHGPLANLGMEGMTMVFEVADPAMMEGLSEGQEIEFVADRVKGKLTVTEIETE</sequence>
<feature type="chain" id="PRO_5001968850" evidence="1">
    <location>
        <begin position="20"/>
        <end position="106"/>
    </location>
</feature>
<dbReference type="RefSeq" id="WP_052418447.1">
    <property type="nucleotide sequence ID" value="NZ_AQQX01000011.1"/>
</dbReference>
<dbReference type="EMBL" id="AQQX01000011">
    <property type="protein sequence ID" value="KGM47343.1"/>
    <property type="molecule type" value="Genomic_DNA"/>
</dbReference>
<evidence type="ECO:0000256" key="1">
    <source>
        <dbReference type="SAM" id="SignalP"/>
    </source>
</evidence>
<dbReference type="InterPro" id="IPR021647">
    <property type="entry name" value="CusF_Ec"/>
</dbReference>
<comment type="caution">
    <text evidence="2">The sequence shown here is derived from an EMBL/GenBank/DDBJ whole genome shotgun (WGS) entry which is preliminary data.</text>
</comment>
<evidence type="ECO:0000313" key="3">
    <source>
        <dbReference type="Proteomes" id="UP000030004"/>
    </source>
</evidence>
<keyword evidence="1" id="KW-0732">Signal</keyword>
<feature type="signal peptide" evidence="1">
    <location>
        <begin position="1"/>
        <end position="19"/>
    </location>
</feature>
<dbReference type="Proteomes" id="UP000030004">
    <property type="component" value="Unassembled WGS sequence"/>
</dbReference>
<dbReference type="AlphaFoldDB" id="A0A0A0EBB1"/>
<protein>
    <submittedName>
        <fullName evidence="2">RND transporter</fullName>
    </submittedName>
</protein>
<gene>
    <name evidence="2" type="ORF">ATO9_18245</name>
</gene>
<dbReference type="STRING" id="1461694.ATO9_18245"/>
<dbReference type="OrthoDB" id="9816061at2"/>
<organism evidence="2 3">
    <name type="scientific">Pseudooceanicola atlanticus</name>
    <dbReference type="NCBI Taxonomy" id="1461694"/>
    <lineage>
        <taxon>Bacteria</taxon>
        <taxon>Pseudomonadati</taxon>
        <taxon>Pseudomonadota</taxon>
        <taxon>Alphaproteobacteria</taxon>
        <taxon>Rhodobacterales</taxon>
        <taxon>Paracoccaceae</taxon>
        <taxon>Pseudooceanicola</taxon>
    </lineage>
</organism>
<dbReference type="InterPro" id="IPR042230">
    <property type="entry name" value="CusF_sf"/>
</dbReference>